<accession>A0A916TFD4</accession>
<dbReference type="AlphaFoldDB" id="A0A916TFD4"/>
<dbReference type="EMBL" id="BMGC01000033">
    <property type="protein sequence ID" value="GGB42924.1"/>
    <property type="molecule type" value="Genomic_DNA"/>
</dbReference>
<feature type="region of interest" description="Disordered" evidence="1">
    <location>
        <begin position="1"/>
        <end position="34"/>
    </location>
</feature>
<organism evidence="2 3">
    <name type="scientific">Gordonia jinhuaensis</name>
    <dbReference type="NCBI Taxonomy" id="1517702"/>
    <lineage>
        <taxon>Bacteria</taxon>
        <taxon>Bacillati</taxon>
        <taxon>Actinomycetota</taxon>
        <taxon>Actinomycetes</taxon>
        <taxon>Mycobacteriales</taxon>
        <taxon>Gordoniaceae</taxon>
        <taxon>Gordonia</taxon>
    </lineage>
</organism>
<protein>
    <submittedName>
        <fullName evidence="2">Uncharacterized protein</fullName>
    </submittedName>
</protein>
<dbReference type="Proteomes" id="UP000621454">
    <property type="component" value="Unassembled WGS sequence"/>
</dbReference>
<reference evidence="2" key="2">
    <citation type="submission" date="2020-09" db="EMBL/GenBank/DDBJ databases">
        <authorList>
            <person name="Sun Q."/>
            <person name="Zhou Y."/>
        </authorList>
    </citation>
    <scope>NUCLEOTIDE SEQUENCE</scope>
    <source>
        <strain evidence="2">CGMCC 1.12827</strain>
    </source>
</reference>
<proteinExistence type="predicted"/>
<name>A0A916TFD4_9ACTN</name>
<evidence type="ECO:0000313" key="3">
    <source>
        <dbReference type="Proteomes" id="UP000621454"/>
    </source>
</evidence>
<feature type="compositionally biased region" description="Basic and acidic residues" evidence="1">
    <location>
        <begin position="1"/>
        <end position="16"/>
    </location>
</feature>
<keyword evidence="3" id="KW-1185">Reference proteome</keyword>
<feature type="region of interest" description="Disordered" evidence="1">
    <location>
        <begin position="81"/>
        <end position="106"/>
    </location>
</feature>
<evidence type="ECO:0000256" key="1">
    <source>
        <dbReference type="SAM" id="MobiDB-lite"/>
    </source>
</evidence>
<comment type="caution">
    <text evidence="2">The sequence shown here is derived from an EMBL/GenBank/DDBJ whole genome shotgun (WGS) entry which is preliminary data.</text>
</comment>
<sequence length="129" mass="14426">MHEPDLDAPRDAEADASRAALSGAHSSWDSPVGDEELAADRARAARAQAKYFRDELIRHRATLVAELRRLDAELAGDVTRAAPSRMGARRDDAQSPALRRKRRDKREELADIDRQLTAFDARFPGLDQH</sequence>
<gene>
    <name evidence="2" type="ORF">GCM10011489_33030</name>
</gene>
<dbReference type="RefSeq" id="WP_188587833.1">
    <property type="nucleotide sequence ID" value="NZ_BMGC01000033.1"/>
</dbReference>
<reference evidence="2" key="1">
    <citation type="journal article" date="2014" name="Int. J. Syst. Evol. Microbiol.">
        <title>Complete genome sequence of Corynebacterium casei LMG S-19264T (=DSM 44701T), isolated from a smear-ripened cheese.</title>
        <authorList>
            <consortium name="US DOE Joint Genome Institute (JGI-PGF)"/>
            <person name="Walter F."/>
            <person name="Albersmeier A."/>
            <person name="Kalinowski J."/>
            <person name="Ruckert C."/>
        </authorList>
    </citation>
    <scope>NUCLEOTIDE SEQUENCE</scope>
    <source>
        <strain evidence="2">CGMCC 1.12827</strain>
    </source>
</reference>
<evidence type="ECO:0000313" key="2">
    <source>
        <dbReference type="EMBL" id="GGB42924.1"/>
    </source>
</evidence>